<keyword evidence="7" id="KW-0547">Nucleotide-binding</keyword>
<dbReference type="EMBL" id="JH603170">
    <property type="protein sequence ID" value="EIC20419.1"/>
    <property type="molecule type" value="Genomic_DNA"/>
</dbReference>
<evidence type="ECO:0000256" key="8">
    <source>
        <dbReference type="ARBA" id="ARBA00022840"/>
    </source>
</evidence>
<dbReference type="SUPFAM" id="SSF52540">
    <property type="entry name" value="P-loop containing nucleoside triphosphate hydrolases"/>
    <property type="match status" value="1"/>
</dbReference>
<keyword evidence="12" id="KW-1185">Reference proteome</keyword>
<keyword evidence="4" id="KW-0963">Cytoplasm</keyword>
<evidence type="ECO:0000256" key="2">
    <source>
        <dbReference type="ARBA" id="ARBA00007599"/>
    </source>
</evidence>
<dbReference type="eggNOG" id="COG0802">
    <property type="taxonomic scope" value="Bacteria"/>
</dbReference>
<evidence type="ECO:0000256" key="9">
    <source>
        <dbReference type="ARBA" id="ARBA00022842"/>
    </source>
</evidence>
<keyword evidence="11" id="KW-0418">Kinase</keyword>
<accession>H8Z512</accession>
<comment type="subcellular location">
    <subcellularLocation>
        <location evidence="1">Cytoplasm</location>
    </subcellularLocation>
</comment>
<evidence type="ECO:0000256" key="3">
    <source>
        <dbReference type="ARBA" id="ARBA00019010"/>
    </source>
</evidence>
<evidence type="ECO:0000256" key="5">
    <source>
        <dbReference type="ARBA" id="ARBA00022694"/>
    </source>
</evidence>
<evidence type="ECO:0000256" key="6">
    <source>
        <dbReference type="ARBA" id="ARBA00022723"/>
    </source>
</evidence>
<comment type="similarity">
    <text evidence="2">Belongs to the TsaE family.</text>
</comment>
<gene>
    <name evidence="11" type="ORF">Thi970DRAFT_04052</name>
</gene>
<dbReference type="AlphaFoldDB" id="H8Z512"/>
<keyword evidence="6" id="KW-0479">Metal-binding</keyword>
<dbReference type="GO" id="GO:0046872">
    <property type="term" value="F:metal ion binding"/>
    <property type="evidence" value="ECO:0007669"/>
    <property type="project" value="UniProtKB-KW"/>
</dbReference>
<evidence type="ECO:0000313" key="11">
    <source>
        <dbReference type="EMBL" id="EIC20419.1"/>
    </source>
</evidence>
<evidence type="ECO:0000256" key="1">
    <source>
        <dbReference type="ARBA" id="ARBA00004496"/>
    </source>
</evidence>
<sequence>MTALYIPDEPGMLRVGQSLAPLLSPWLETGRGSISAAPKGALVFLHGQLGAGKTTLVRGLLRAYGVQGAVRSPTYTLIEPYQIKPHGIEPKEIEPKEFRAEPASKRIFHLDLYRLADPEELDYLGWQELLGDGGLLLIEWPERGAGLLPPPDFSISIEMQPPGRSLSFCGRGDWQQVATAAARALGTANA</sequence>
<organism evidence="11 12">
    <name type="scientific">Thiorhodovibrio frisius</name>
    <dbReference type="NCBI Taxonomy" id="631362"/>
    <lineage>
        <taxon>Bacteria</taxon>
        <taxon>Pseudomonadati</taxon>
        <taxon>Pseudomonadota</taxon>
        <taxon>Gammaproteobacteria</taxon>
        <taxon>Chromatiales</taxon>
        <taxon>Chromatiaceae</taxon>
        <taxon>Thiorhodovibrio</taxon>
    </lineage>
</organism>
<evidence type="ECO:0000256" key="7">
    <source>
        <dbReference type="ARBA" id="ARBA00022741"/>
    </source>
</evidence>
<keyword evidence="5" id="KW-0819">tRNA processing</keyword>
<dbReference type="PANTHER" id="PTHR33540">
    <property type="entry name" value="TRNA THREONYLCARBAMOYLADENOSINE BIOSYNTHESIS PROTEIN TSAE"/>
    <property type="match status" value="1"/>
</dbReference>
<evidence type="ECO:0000256" key="4">
    <source>
        <dbReference type="ARBA" id="ARBA00022490"/>
    </source>
</evidence>
<reference evidence="11 12" key="2">
    <citation type="submission" date="2011-11" db="EMBL/GenBank/DDBJ databases">
        <authorList>
            <consortium name="US DOE Joint Genome Institute"/>
            <person name="Lucas S."/>
            <person name="Han J."/>
            <person name="Lapidus A."/>
            <person name="Cheng J.-F."/>
            <person name="Goodwin L."/>
            <person name="Pitluck S."/>
            <person name="Peters L."/>
            <person name="Ovchinnikova G."/>
            <person name="Zhang X."/>
            <person name="Detter J.C."/>
            <person name="Han C."/>
            <person name="Tapia R."/>
            <person name="Land M."/>
            <person name="Hauser L."/>
            <person name="Kyrpides N."/>
            <person name="Ivanova N."/>
            <person name="Pagani I."/>
            <person name="Vogl K."/>
            <person name="Liu Z."/>
            <person name="Overmann J."/>
            <person name="Frigaard N.-U."/>
            <person name="Bryant D."/>
            <person name="Woyke T."/>
        </authorList>
    </citation>
    <scope>NUCLEOTIDE SEQUENCE [LARGE SCALE GENOMIC DNA]</scope>
    <source>
        <strain evidence="11 12">970</strain>
    </source>
</reference>
<dbReference type="Pfam" id="PF02367">
    <property type="entry name" value="TsaE"/>
    <property type="match status" value="1"/>
</dbReference>
<dbReference type="PANTHER" id="PTHR33540:SF2">
    <property type="entry name" value="TRNA THREONYLCARBAMOYLADENOSINE BIOSYNTHESIS PROTEIN TSAE"/>
    <property type="match status" value="1"/>
</dbReference>
<keyword evidence="8" id="KW-0067">ATP-binding</keyword>
<dbReference type="InterPro" id="IPR003442">
    <property type="entry name" value="T6A_TsaE"/>
</dbReference>
<keyword evidence="11" id="KW-0808">Transferase</keyword>
<dbReference type="STRING" id="631362.Thi970DRAFT_04052"/>
<dbReference type="GO" id="GO:0005737">
    <property type="term" value="C:cytoplasm"/>
    <property type="evidence" value="ECO:0007669"/>
    <property type="project" value="UniProtKB-SubCell"/>
</dbReference>
<reference evidence="12" key="1">
    <citation type="submission" date="2011-06" db="EMBL/GenBank/DDBJ databases">
        <authorList>
            <consortium name="US DOE Joint Genome Institute (JGI-PGF)"/>
            <person name="Lucas S."/>
            <person name="Han J."/>
            <person name="Lapidus A."/>
            <person name="Cheng J.-F."/>
            <person name="Goodwin L."/>
            <person name="Pitluck S."/>
            <person name="Peters L."/>
            <person name="Land M.L."/>
            <person name="Hauser L."/>
            <person name="Vogl K."/>
            <person name="Liu Z."/>
            <person name="Overmann J."/>
            <person name="Frigaard N.-U."/>
            <person name="Bryant D.A."/>
            <person name="Woyke T.J."/>
        </authorList>
    </citation>
    <scope>NUCLEOTIDE SEQUENCE [LARGE SCALE GENOMIC DNA]</scope>
    <source>
        <strain evidence="12">970</strain>
    </source>
</reference>
<dbReference type="Proteomes" id="UP000002964">
    <property type="component" value="Unassembled WGS sequence"/>
</dbReference>
<evidence type="ECO:0000313" key="12">
    <source>
        <dbReference type="Proteomes" id="UP000002964"/>
    </source>
</evidence>
<protein>
    <recommendedName>
        <fullName evidence="3">tRNA threonylcarbamoyladenosine biosynthesis protein TsaE</fullName>
    </recommendedName>
    <alternativeName>
        <fullName evidence="10">t(6)A37 threonylcarbamoyladenosine biosynthesis protein TsaE</fullName>
    </alternativeName>
</protein>
<dbReference type="GO" id="GO:0005524">
    <property type="term" value="F:ATP binding"/>
    <property type="evidence" value="ECO:0007669"/>
    <property type="project" value="UniProtKB-KW"/>
</dbReference>
<dbReference type="Gene3D" id="3.40.50.300">
    <property type="entry name" value="P-loop containing nucleotide triphosphate hydrolases"/>
    <property type="match status" value="1"/>
</dbReference>
<dbReference type="GO" id="GO:0002949">
    <property type="term" value="P:tRNA threonylcarbamoyladenosine modification"/>
    <property type="evidence" value="ECO:0007669"/>
    <property type="project" value="InterPro"/>
</dbReference>
<name>H8Z512_9GAMM</name>
<evidence type="ECO:0000256" key="10">
    <source>
        <dbReference type="ARBA" id="ARBA00032441"/>
    </source>
</evidence>
<keyword evidence="9" id="KW-0460">Magnesium</keyword>
<proteinExistence type="inferred from homology"/>
<dbReference type="InterPro" id="IPR027417">
    <property type="entry name" value="P-loop_NTPase"/>
</dbReference>
<dbReference type="GO" id="GO:0016301">
    <property type="term" value="F:kinase activity"/>
    <property type="evidence" value="ECO:0007669"/>
    <property type="project" value="UniProtKB-KW"/>
</dbReference>
<dbReference type="HOGENOM" id="CLU_087829_2_2_6"/>
<dbReference type="RefSeq" id="WP_009150822.1">
    <property type="nucleotide sequence ID" value="NZ_CP121471.1"/>
</dbReference>